<dbReference type="AlphaFoldDB" id="A0AAX2UTK7"/>
<accession>A0AAX2UTK7</accession>
<protein>
    <recommendedName>
        <fullName evidence="3">DUF2513 domain-containing protein</fullName>
    </recommendedName>
</protein>
<dbReference type="InterPro" id="IPR019650">
    <property type="entry name" value="DUF2513"/>
</dbReference>
<organism evidence="1 2">
    <name type="scientific">Aeromonas veronii</name>
    <dbReference type="NCBI Taxonomy" id="654"/>
    <lineage>
        <taxon>Bacteria</taxon>
        <taxon>Pseudomonadati</taxon>
        <taxon>Pseudomonadota</taxon>
        <taxon>Gammaproteobacteria</taxon>
        <taxon>Aeromonadales</taxon>
        <taxon>Aeromonadaceae</taxon>
        <taxon>Aeromonas</taxon>
    </lineage>
</organism>
<reference evidence="1" key="1">
    <citation type="submission" date="2017-10" db="EMBL/GenBank/DDBJ databases">
        <authorList>
            <person name="Colston S.M."/>
            <person name="Graf J."/>
        </authorList>
    </citation>
    <scope>NUCLEOTIDE SEQUENCE</scope>
    <source>
        <strain evidence="1">BAQ071013-135</strain>
    </source>
</reference>
<sequence>MKRDEVLVWEILLDTEGCESVQYEIFIESYRDKGAEVIKHHLELMEESGLVKCTQASLFDLIYDGKQGVSFFIELTSKGHDTLAEGRRSIFNKAAKHVLPMGKNVINSLISAVITNALSTPPI</sequence>
<reference evidence="1" key="2">
    <citation type="journal article" date="2019" name="PLoS ONE">
        <title>Identification and characterization of putative Aeromonas spp. T3SS effectors.</title>
        <authorList>
            <person name="Rangel L.T."/>
            <person name="Marden J."/>
            <person name="Colston S."/>
            <person name="Setubal J.C."/>
            <person name="Graf J."/>
            <person name="Gogarten J.P."/>
        </authorList>
    </citation>
    <scope>NUCLEOTIDE SEQUENCE</scope>
    <source>
        <strain evidence="1">BAQ071013-135</strain>
    </source>
</reference>
<gene>
    <name evidence="1" type="ORF">CF123_11990</name>
</gene>
<dbReference type="Proteomes" id="UP000796104">
    <property type="component" value="Unassembled WGS sequence"/>
</dbReference>
<dbReference type="RefSeq" id="WP_139494565.1">
    <property type="nucleotide sequence ID" value="NZ_CAWORL010000007.1"/>
</dbReference>
<proteinExistence type="predicted"/>
<comment type="caution">
    <text evidence="1">The sequence shown here is derived from an EMBL/GenBank/DDBJ whole genome shotgun (WGS) entry which is preliminary data.</text>
</comment>
<name>A0AAX2UTK7_AERVE</name>
<evidence type="ECO:0000313" key="1">
    <source>
        <dbReference type="EMBL" id="TND53673.1"/>
    </source>
</evidence>
<evidence type="ECO:0008006" key="3">
    <source>
        <dbReference type="Google" id="ProtNLM"/>
    </source>
</evidence>
<dbReference type="Pfam" id="PF10711">
    <property type="entry name" value="DUF2513"/>
    <property type="match status" value="1"/>
</dbReference>
<evidence type="ECO:0000313" key="2">
    <source>
        <dbReference type="Proteomes" id="UP000796104"/>
    </source>
</evidence>
<dbReference type="EMBL" id="PDXJ01000015">
    <property type="protein sequence ID" value="TND53673.1"/>
    <property type="molecule type" value="Genomic_DNA"/>
</dbReference>